<dbReference type="Pfam" id="PF20966">
    <property type="entry name" value="MASE6"/>
    <property type="match status" value="1"/>
</dbReference>
<proteinExistence type="predicted"/>
<dbReference type="PROSITE" id="PS50887">
    <property type="entry name" value="GGDEF"/>
    <property type="match status" value="1"/>
</dbReference>
<keyword evidence="4" id="KW-0472">Membrane</keyword>
<dbReference type="EC" id="2.7.7.65" evidence="2"/>
<accession>A0A1E8FEN9</accession>
<evidence type="ECO:0000313" key="7">
    <source>
        <dbReference type="Proteomes" id="UP000176037"/>
    </source>
</evidence>
<dbReference type="InterPro" id="IPR048435">
    <property type="entry name" value="MASE6"/>
</dbReference>
<dbReference type="SUPFAM" id="SSF55073">
    <property type="entry name" value="Nucleotide cyclase"/>
    <property type="match status" value="1"/>
</dbReference>
<dbReference type="InterPro" id="IPR050469">
    <property type="entry name" value="Diguanylate_Cyclase"/>
</dbReference>
<gene>
    <name evidence="6" type="ORF">BFC17_18620</name>
</gene>
<dbReference type="FunFam" id="3.30.70.270:FF:000001">
    <property type="entry name" value="Diguanylate cyclase domain protein"/>
    <property type="match status" value="1"/>
</dbReference>
<keyword evidence="4" id="KW-0812">Transmembrane</keyword>
<dbReference type="OrthoDB" id="9813903at2"/>
<protein>
    <recommendedName>
        <fullName evidence="2">diguanylate cyclase</fullName>
        <ecNumber evidence="2">2.7.7.65</ecNumber>
    </recommendedName>
</protein>
<dbReference type="Pfam" id="PF00990">
    <property type="entry name" value="GGDEF"/>
    <property type="match status" value="1"/>
</dbReference>
<dbReference type="PANTHER" id="PTHR45138:SF9">
    <property type="entry name" value="DIGUANYLATE CYCLASE DGCM-RELATED"/>
    <property type="match status" value="1"/>
</dbReference>
<dbReference type="NCBIfam" id="TIGR00254">
    <property type="entry name" value="GGDEF"/>
    <property type="match status" value="1"/>
</dbReference>
<evidence type="ECO:0000256" key="3">
    <source>
        <dbReference type="ARBA" id="ARBA00034247"/>
    </source>
</evidence>
<feature type="transmembrane region" description="Helical" evidence="4">
    <location>
        <begin position="135"/>
        <end position="158"/>
    </location>
</feature>
<dbReference type="EMBL" id="MJIC01000013">
    <property type="protein sequence ID" value="OFI34392.1"/>
    <property type="molecule type" value="Genomic_DNA"/>
</dbReference>
<evidence type="ECO:0000259" key="5">
    <source>
        <dbReference type="PROSITE" id="PS50887"/>
    </source>
</evidence>
<dbReference type="Gene3D" id="3.30.70.270">
    <property type="match status" value="1"/>
</dbReference>
<dbReference type="GO" id="GO:0052621">
    <property type="term" value="F:diguanylate cyclase activity"/>
    <property type="evidence" value="ECO:0007669"/>
    <property type="project" value="UniProtKB-EC"/>
</dbReference>
<dbReference type="AlphaFoldDB" id="A0A1E8FEN9"/>
<feature type="transmembrane region" description="Helical" evidence="4">
    <location>
        <begin position="170"/>
        <end position="188"/>
    </location>
</feature>
<dbReference type="SMART" id="SM00267">
    <property type="entry name" value="GGDEF"/>
    <property type="match status" value="1"/>
</dbReference>
<evidence type="ECO:0000256" key="4">
    <source>
        <dbReference type="SAM" id="Phobius"/>
    </source>
</evidence>
<feature type="transmembrane region" description="Helical" evidence="4">
    <location>
        <begin position="94"/>
        <end position="115"/>
    </location>
</feature>
<dbReference type="STRING" id="1856405.BFC17_18620"/>
<feature type="domain" description="GGDEF" evidence="5">
    <location>
        <begin position="240"/>
        <end position="372"/>
    </location>
</feature>
<dbReference type="InterPro" id="IPR043128">
    <property type="entry name" value="Rev_trsase/Diguanyl_cyclase"/>
</dbReference>
<dbReference type="InterPro" id="IPR029787">
    <property type="entry name" value="Nucleotide_cyclase"/>
</dbReference>
<dbReference type="Proteomes" id="UP000176037">
    <property type="component" value="Unassembled WGS sequence"/>
</dbReference>
<keyword evidence="4" id="KW-1133">Transmembrane helix</keyword>
<organism evidence="6 7">
    <name type="scientific">Alteromonas lipolytica</name>
    <dbReference type="NCBI Taxonomy" id="1856405"/>
    <lineage>
        <taxon>Bacteria</taxon>
        <taxon>Pseudomonadati</taxon>
        <taxon>Pseudomonadota</taxon>
        <taxon>Gammaproteobacteria</taxon>
        <taxon>Alteromonadales</taxon>
        <taxon>Alteromonadaceae</taxon>
        <taxon>Alteromonas/Salinimonas group</taxon>
        <taxon>Alteromonas</taxon>
    </lineage>
</organism>
<comment type="caution">
    <text evidence="6">The sequence shown here is derived from an EMBL/GenBank/DDBJ whole genome shotgun (WGS) entry which is preliminary data.</text>
</comment>
<evidence type="ECO:0000313" key="6">
    <source>
        <dbReference type="EMBL" id="OFI34392.1"/>
    </source>
</evidence>
<reference evidence="6 7" key="1">
    <citation type="submission" date="2016-09" db="EMBL/GenBank/DDBJ databases">
        <title>Alteromonas lipolytica, a new species isolated from sea water.</title>
        <authorList>
            <person name="Wu Y.-H."/>
            <person name="Cheng H."/>
            <person name="Xu X.-W."/>
        </authorList>
    </citation>
    <scope>NUCLEOTIDE SEQUENCE [LARGE SCALE GENOMIC DNA]</scope>
    <source>
        <strain evidence="6 7">JW12</strain>
    </source>
</reference>
<dbReference type="RefSeq" id="WP_070176508.1">
    <property type="nucleotide sequence ID" value="NZ_BMJR01000009.1"/>
</dbReference>
<evidence type="ECO:0000256" key="1">
    <source>
        <dbReference type="ARBA" id="ARBA00001946"/>
    </source>
</evidence>
<evidence type="ECO:0000256" key="2">
    <source>
        <dbReference type="ARBA" id="ARBA00012528"/>
    </source>
</evidence>
<sequence length="379" mass="42219">MKQTQNQHSRIKRFYHSLILSGCREEHDEDTRRKIVVINLFAIVGMSITLVLGINAVLTRDDILGIVLLVSSAMFGLCKGILLHSKLQHSHVIAPAMLVTCLMFLMLYLVAQGGVAGTGPLWIFVLPPVAMFFSGIRYGVLFVGLFMAFCILILFYPDDALLGVNYSHEFRVRLLLSFATVTFLSAFYEHSRQTSFTIIRDISEKFERQALFDALTQLLNRRGIQKLITHETNRAQRQKEPLSVVLCDIDRFKQVNDNYGHDGGDIVLEHVARLFESAIRKQDAVARWGGEEFLFVLPTTDETNATILAEKIRQHLANTPVNVGDTSLTVTASFGVAELQLSSGLDQALSLADKALYLAKEKGRNKVVSASSLGTMAEV</sequence>
<dbReference type="PANTHER" id="PTHR45138">
    <property type="entry name" value="REGULATORY COMPONENTS OF SENSORY TRANSDUCTION SYSTEM"/>
    <property type="match status" value="1"/>
</dbReference>
<feature type="transmembrane region" description="Helical" evidence="4">
    <location>
        <begin position="63"/>
        <end position="82"/>
    </location>
</feature>
<keyword evidence="7" id="KW-1185">Reference proteome</keyword>
<dbReference type="InterPro" id="IPR000160">
    <property type="entry name" value="GGDEF_dom"/>
</dbReference>
<name>A0A1E8FEN9_9ALTE</name>
<comment type="catalytic activity">
    <reaction evidence="3">
        <text>2 GTP = 3',3'-c-di-GMP + 2 diphosphate</text>
        <dbReference type="Rhea" id="RHEA:24898"/>
        <dbReference type="ChEBI" id="CHEBI:33019"/>
        <dbReference type="ChEBI" id="CHEBI:37565"/>
        <dbReference type="ChEBI" id="CHEBI:58805"/>
        <dbReference type="EC" id="2.7.7.65"/>
    </reaction>
</comment>
<comment type="cofactor">
    <cofactor evidence="1">
        <name>Mg(2+)</name>
        <dbReference type="ChEBI" id="CHEBI:18420"/>
    </cofactor>
</comment>
<feature type="transmembrane region" description="Helical" evidence="4">
    <location>
        <begin position="36"/>
        <end position="57"/>
    </location>
</feature>
<dbReference type="CDD" id="cd01949">
    <property type="entry name" value="GGDEF"/>
    <property type="match status" value="1"/>
</dbReference>